<proteinExistence type="inferred from homology"/>
<evidence type="ECO:0000256" key="13">
    <source>
        <dbReference type="ARBA" id="ARBA00022737"/>
    </source>
</evidence>
<feature type="compositionally biased region" description="Low complexity" evidence="30">
    <location>
        <begin position="2650"/>
        <end position="2659"/>
    </location>
</feature>
<evidence type="ECO:0000256" key="6">
    <source>
        <dbReference type="ARBA" id="ARBA00022530"/>
    </source>
</evidence>
<accession>A0A9D3SEJ7</accession>
<feature type="compositionally biased region" description="Polar residues" evidence="30">
    <location>
        <begin position="1754"/>
        <end position="1772"/>
    </location>
</feature>
<dbReference type="InterPro" id="IPR001791">
    <property type="entry name" value="Laminin_G"/>
</dbReference>
<evidence type="ECO:0000256" key="19">
    <source>
        <dbReference type="ARBA" id="ARBA00023136"/>
    </source>
</evidence>
<evidence type="ECO:0000256" key="30">
    <source>
        <dbReference type="SAM" id="MobiDB-lite"/>
    </source>
</evidence>
<feature type="compositionally biased region" description="Basic and acidic residues" evidence="30">
    <location>
        <begin position="1906"/>
        <end position="1921"/>
    </location>
</feature>
<dbReference type="GO" id="GO:0043025">
    <property type="term" value="C:neuronal cell body"/>
    <property type="evidence" value="ECO:0007669"/>
    <property type="project" value="TreeGrafter"/>
</dbReference>
<dbReference type="GO" id="GO:0008331">
    <property type="term" value="F:high voltage-gated calcium channel activity"/>
    <property type="evidence" value="ECO:0007669"/>
    <property type="project" value="TreeGrafter"/>
</dbReference>
<feature type="compositionally biased region" description="Polar residues" evidence="30">
    <location>
        <begin position="2518"/>
        <end position="2530"/>
    </location>
</feature>
<evidence type="ECO:0000256" key="11">
    <source>
        <dbReference type="ARBA" id="ARBA00022723"/>
    </source>
</evidence>
<feature type="transmembrane region" description="Helical" evidence="31">
    <location>
        <begin position="374"/>
        <end position="392"/>
    </location>
</feature>
<feature type="transmembrane region" description="Helical" evidence="31">
    <location>
        <begin position="98"/>
        <end position="121"/>
    </location>
</feature>
<evidence type="ECO:0000256" key="23">
    <source>
        <dbReference type="ARBA" id="ARBA00036634"/>
    </source>
</evidence>
<dbReference type="InterPro" id="IPR000885">
    <property type="entry name" value="Fib_collagen_C"/>
</dbReference>
<feature type="compositionally biased region" description="Basic and acidic residues" evidence="30">
    <location>
        <begin position="784"/>
        <end position="801"/>
    </location>
</feature>
<evidence type="ECO:0000256" key="21">
    <source>
        <dbReference type="ARBA" id="ARBA00023180"/>
    </source>
</evidence>
<evidence type="ECO:0000256" key="28">
    <source>
        <dbReference type="RuleBase" id="RU003808"/>
    </source>
</evidence>
<sequence>MSERLDDTEHYFIGIFCFEAGIKIIALGFVFHKGSYLRNGWNVMDFVVVLTGILAKVGSDFDLRTLRAVRVLRPLKLVSGIPSLQVVLKSIMKAMVPLLQIGLLLFFAIVMFAIIGVELYMGKFQKACFKQGTEELAEEYPCGLEPPSRLCPNGTECRKGSAWKGPNYGITNFDNILFAILTVFQCITMEGWTDILYHTNDALGNMWNWMYFIPLIIIGSFFMLNLVLGVLSGEFAKERERVEKRQEFLKLRRQQQIERELTGYLEWICKAEEVLLAEEDQNAEEKSPLDGAWYKRKQNNPVLKRAKAKKGKNDLIGAEEGEEHFTDISSVAPPGSPFARASLKSNKNESSSYFRRKEKRVRFFIRRMVKAQSFYWIVLCIVGLNTLCVAIVHYNQPVGLTKALYLAEFVFLGLFLCEMTLKMYGLGPRNYFHSSFNCFDFGVIVGSIFEVVWTAIQPRASFGISVLRALRLLRIFKVTKFNFDNETPTTNFDNFPSAIMTVFQILTGEDWNAVMYHGIESQGGVPLGMFSSVYFIILTLFGNYTLLNVFLAIAVDNLANAQELTKDEEEQEEAAKKSIALQKAMEVKEVSPMSAANISIAAFVKQNRDVLSRSSSVSSVHSLSYVYTPVHRFVSKEQQRSLQKMSIWEQRTSQLRRHNLRNSSEALYNELEPEDRLRMSSALHLRPDMKAHHDRPLLVDKSHPPDGRDTPEEAPAHKHHRCRGENGDAGEGRRHRHHRGSEHRGQQDGGHRNQTEDGDDDREHRHHHSHRFRETDGDGSNGVKGERNPKGNREGEAGNGERRRHRPRIKAQTTLDKEETKDNKERDTPSHRDRFKDAEGDGSSSSPVPSPTERQEDSDNLKNSTKARSTAVSIPVTITAPPGDTTVIPMNNIDGESLLLNEEKKDLDELNPNAPKRILPYSSMFVFGQSNPVRRLCHYMVNLRYFEMCILVVITMSSIALAAEDPVNAAAVRNNVLKYLDYIFTGVFTFEMVIKMIDLGLLLHPGSYFRDLWNILDFIVVSGALVAFACSGTKGKDINTIKSLRVLRVLRPLKTIKRLPKLKAVFDCVVNSLKNVLNILIVYILFMFIFAVIAVQLFKGKFFYCTDESKGLEKDCRCVSPSSTHTHTHTHTLLFFIGQFLDYDGDRVQAKAREWKKYDFHYDNVLWAFLTLFTVSTGEGWPMVLKHSVDATDEDEGPSPGYRMEMSIFYVVYFVVFPFFFVNIFVALIIITFQEQGDKAMSECSLEKNERACIDFAINAKPLTRYMPQDKQSFQYKMWKFVVSTPFEYSILTMIAINTVVLMMKFSTASKPYEDMLKWLNIIFTALFTLECILKIIAFGLLNYLREAWNIFDFVTVLGSITDILVTEIKNKLINLSFLRLFRAARLIKLLRQGYTIRILLWTFVQSFKALPYVCLLIAMLFFIYAIIGMQVFGNIELSDDSAINQHNNFQTFFQALMLLFRSATGEAWHEIMLSCLGGKKCDNLSGSNGNGCGSDFAYFYFVSFIFLCSFLMLNLFVAVIMDNFEYLTRDASILGPHHLDEFIRVWADYDPAACGRISYLDMYEMLRHMSPPLGLGKKCPSRVAYKRLVRMNMPIADDSTVHFTSTLMALIRTALDIKLASGVLAQRLCDADLKREINKVWPSLSSKTVDLLVTPHKHNELTVGKVYAALMIFDYYKQNRAKRLQEQQPSSGALGKMGSLFKPMLPLTHIHDHEPSIRSAKLPPPSQTDSSPHPELTPTTPLLTNGEPVKSNAMKNSHSAETLQKGRNSVYSDDLPKTESQELVEMTDMENNSDVVGFSTLEGHGRAASMPRLSAGFQPITDGSPMRRSASSLASQRGGTELNLRDYTLERLPAAQPQEKERDRVHQHHHHHHHRCHRRRDKKHKSLDRAISEEQPASLASDLIDDPRDRAREWDRDRGRSHERKHQSASAPERKQRYYSCDRYGNREHCHSRSPGPSRSTSPGDPQEPNRFKTGVNSAKGSPVVFTSGTSTPCRGRRQLPQTPLTPRPAVAFKSTSSSTSQMAPTRSSGPAHTYLSRGQSEHDALLGITHQPSPVPVTRIGSDPNLGPLQRDPHLSEAEDFHDALSTYSSRRFPRTVSATHSSTGAMPSMLQHSQSGVPNGSSPAVYLPTEWPEVELGSGMLQTEGINFLDQLWQVANSSNASVALEDQRCPVLHVGQYSTLSLPLRQVFGHRFDDEFSLLLQLRSSQNEDCSLFTFLSPDGHIVLQIRISAHSFTFISTQQRHYEFPVAVLSDGNWHRVAVSVSAGRLVLYVDCALVESIDWAYKEGLEVTTDGLIMVGGIVEGFEIPFEGDLKQVMFIMGEPDAARDQCEVYLPRCDGAAQKPKHFPHIQVPEELLLSSNDVEDLLDSSDPEDRSMIYLAMSGVRRRGLTRGDGTLPTGVKRPDSTSRGDVFEVDEYTDLIDPNTLSKNDGSPQKIHPPLAKGSKEAKPDSTSKLLDENITTEKSSLDKGIPKKPVYNTIDVDDPSILKKTHAGENSSSEGPDSNLLQEGGERVTTTPALPSLSTDRINKTHRTVPNVVLTGRTGGLVRGSDGKMYYLHQGPPGPMGPPGEPGCPGSVGYPGFKGEKGSVGPEGRPGRVGNPGPPGPPGPPTLYLWRNTAEEWAYFQQTSFFQLLYAGWPRDLGLPGPQGELGKPGPEGPPGEPGERGPSGRMGDMGDPGLPGMPGLPGVPGKDGENGMKGQQGMSGIPGPKGPLGYKGEFGSPGEKGDEGLNGAEGPSGDEGEPGEKGYKGLPGPPGTIGPRGPPGIRGIEGLEGPPGTDGDDGFDGPPGPSGPPGPPGITGFVGVQGINGSRGEPGPAGSTGPPGLQGAQGLEGQIGPPGPRGPQGKPGTEGIPGPKGDPGAIGPTGLRGETGFEGPVGALGPQGPKGFVGVRGKRGPEGDKGEPGPKGDKGAKGDPGLQGQQGEQGPTGFPGFSGVKGQPGLRGIQGEDGEMGPQAKSGKEGPKGHRGPEGRQGKPGPRGPMGRTGQRGHAGMPGPPGFPGSHGGVGAEGKPGTQGPQGATGNPGEKGLMGLHGSAGQPGMDGPTGYPGPPGREGPQGSPGPPGERGFFGKPGAVGPQGPVGMYGLPGSTGTRGRPGGMGERGEPGVKGPPGPSGKPGPAGLTGLTGERGPPGPRGRQGDPGPQGINGARGPPGLQGVDGMMGRPGPDGSKGAPGDPGLRGPPGIPGSQGENGLPGPAGDRGEKGTPGPPADMGPSGLEGEQGPPGQVGPEGPLGGKGDQGEQGLSGNIGPQGQKGDRGPQGTKGLQGPPGRLGKEGDVGKPGDPGEPGPKGEKGEKGPPGMTGLEGPWGAVGERGERGQNGDKGNVGLLAEPGLVGEVGPVGLKGLPGEAGPPGPEGANGPPGDKGEMGSFGLPGMSGIPGPQGIAGVPGVRGDTGKPGPQGTEGPVSPKGDVGPKGYAGPEGEKGDPGIPGRTGEQGPEGLPGIQGPPALPGVEGPPGESGLQGPPGLPGAPGKMGRTGPDGRQGIKGERGDDGINGPPGQMGLIGRKGKKGKAGLRGTRGPRGEKGEKGEMGEKGLPGWEGSMGIVGLRGDKGEEGAKGEEGEKGDQGPPGPSGKDGLRGNQGPLGPPGLPGPKGDQGSIGPSGPRGMPGIPGLPGLFGAKGLKGLQGASGPAGKRGLPGPPGPPGPPGLTVNLTITQIKDLMYVSDKPNYSLIQVLLDSLYRDLRLLLDPPDGSKEHPASTCLELWLCHPNYTSGFYYIDPNQGSPADALLAYCNFSESRAETCLHPRTAQLPMRAWLNNSKSDSAFHWLSSLERGFAFEYTGLTVVQARFLRLQSNLAEQRVTYSCYPGHRLGQTERQARFLTSSLRQSYQGILQDCVPAKEVDPGPRVSVLQFEDKDLLPLRDIAVFASSSLSHEFGFTVGPVLKCNIAGKWNYCAVLPAMFVTKVDYNMTSHRVASGLALWVCGGKHTQGICLTPAWCLRP</sequence>
<evidence type="ECO:0000256" key="18">
    <source>
        <dbReference type="ARBA" id="ARBA00023119"/>
    </source>
</evidence>
<comment type="catalytic activity">
    <reaction evidence="23">
        <text>Ca(2+)(in) = Ca(2+)(out)</text>
        <dbReference type="Rhea" id="RHEA:29671"/>
        <dbReference type="ChEBI" id="CHEBI:29108"/>
    </reaction>
</comment>
<dbReference type="InterPro" id="IPR014873">
    <property type="entry name" value="VDCC_a1su_IQ"/>
</dbReference>
<feature type="compositionally biased region" description="Basic residues" evidence="30">
    <location>
        <begin position="1866"/>
        <end position="1887"/>
    </location>
</feature>
<feature type="region of interest" description="Disordered" evidence="30">
    <location>
        <begin position="2392"/>
        <end position="2535"/>
    </location>
</feature>
<keyword evidence="5" id="KW-0964">Secreted</keyword>
<dbReference type="SMART" id="SM00038">
    <property type="entry name" value="COLFI"/>
    <property type="match status" value="1"/>
</dbReference>
<feature type="compositionally biased region" description="Low complexity" evidence="30">
    <location>
        <begin position="2593"/>
        <end position="2605"/>
    </location>
</feature>
<feature type="domain" description="Fibrillar collagen NC1" evidence="33">
    <location>
        <begin position="3682"/>
        <end position="3899"/>
    </location>
</feature>
<feature type="region of interest" description="Disordered" evidence="30">
    <location>
        <begin position="688"/>
        <end position="890"/>
    </location>
</feature>
<dbReference type="InterPro" id="IPR005821">
    <property type="entry name" value="Ion_trans_dom"/>
</dbReference>
<comment type="similarity">
    <text evidence="3">Belongs to the calcium channel alpha-1 subunit (TC 1.A.1.11) family. CACNA1B subfamily.</text>
</comment>
<feature type="transmembrane region" description="Helical" evidence="31">
    <location>
        <begin position="1348"/>
        <end position="1366"/>
    </location>
</feature>
<keyword evidence="16 31" id="KW-1133">Transmembrane helix</keyword>
<feature type="compositionally biased region" description="Low complexity" evidence="30">
    <location>
        <begin position="3124"/>
        <end position="3136"/>
    </location>
</feature>
<dbReference type="Gene3D" id="1.10.287.70">
    <property type="match status" value="3"/>
</dbReference>
<feature type="transmembrane region" description="Helical" evidence="31">
    <location>
        <begin position="12"/>
        <end position="31"/>
    </location>
</feature>
<feature type="transmembrane region" description="Helical" evidence="31">
    <location>
        <begin position="1076"/>
        <end position="1098"/>
    </location>
</feature>
<organism evidence="34 35">
    <name type="scientific">Hemibagrus wyckioides</name>
    <dbReference type="NCBI Taxonomy" id="337641"/>
    <lineage>
        <taxon>Eukaryota</taxon>
        <taxon>Metazoa</taxon>
        <taxon>Chordata</taxon>
        <taxon>Craniata</taxon>
        <taxon>Vertebrata</taxon>
        <taxon>Euteleostomi</taxon>
        <taxon>Actinopterygii</taxon>
        <taxon>Neopterygii</taxon>
        <taxon>Teleostei</taxon>
        <taxon>Ostariophysi</taxon>
        <taxon>Siluriformes</taxon>
        <taxon>Bagridae</taxon>
        <taxon>Hemibagrus</taxon>
    </lineage>
</organism>
<feature type="compositionally biased region" description="Low complexity" evidence="30">
    <location>
        <begin position="2770"/>
        <end position="2784"/>
    </location>
</feature>
<dbReference type="InterPro" id="IPR031649">
    <property type="entry name" value="GPHH_dom"/>
</dbReference>
<feature type="compositionally biased region" description="Polar residues" evidence="30">
    <location>
        <begin position="861"/>
        <end position="872"/>
    </location>
</feature>
<feature type="transmembrane region" description="Helical" evidence="31">
    <location>
        <begin position="533"/>
        <end position="555"/>
    </location>
</feature>
<keyword evidence="9 28" id="KW-0107">Calcium channel</keyword>
<keyword evidence="8 28" id="KW-0109">Calcium transport</keyword>
<feature type="compositionally biased region" description="Pro residues" evidence="30">
    <location>
        <begin position="2793"/>
        <end position="2803"/>
    </location>
</feature>
<dbReference type="InterPro" id="IPR050599">
    <property type="entry name" value="VDCC_alpha-1_subunit"/>
</dbReference>
<dbReference type="GO" id="GO:0005201">
    <property type="term" value="F:extracellular matrix structural constituent"/>
    <property type="evidence" value="ECO:0007669"/>
    <property type="project" value="InterPro"/>
</dbReference>
<feature type="transmembrane region" description="Helical" evidence="31">
    <location>
        <begin position="1410"/>
        <end position="1428"/>
    </location>
</feature>
<feature type="compositionally biased region" description="Low complexity" evidence="30">
    <location>
        <begin position="1954"/>
        <end position="1966"/>
    </location>
</feature>
<dbReference type="SMART" id="SM00210">
    <property type="entry name" value="TSPN"/>
    <property type="match status" value="1"/>
</dbReference>
<dbReference type="FunFam" id="1.10.238.10:FF:000063">
    <property type="entry name" value="Voltage-dependent N-type calcium channel subunit alpha"/>
    <property type="match status" value="1"/>
</dbReference>
<feature type="binding site" evidence="25">
    <location>
        <position position="1179"/>
    </location>
    <ligand>
        <name>Ca(2+)</name>
        <dbReference type="ChEBI" id="CHEBI:29108"/>
    </ligand>
</feature>
<feature type="region of interest" description="Disordered" evidence="30">
    <location>
        <begin position="1717"/>
        <end position="1777"/>
    </location>
</feature>
<feature type="compositionally biased region" description="Polar residues" evidence="30">
    <location>
        <begin position="2498"/>
        <end position="2511"/>
    </location>
</feature>
<evidence type="ECO:0000313" key="35">
    <source>
        <dbReference type="Proteomes" id="UP000824219"/>
    </source>
</evidence>
<dbReference type="CDD" id="cd00110">
    <property type="entry name" value="LamG"/>
    <property type="match status" value="1"/>
</dbReference>
<dbReference type="FunFam" id="1.20.120.350:FF:000011">
    <property type="entry name" value="Voltage-dependent N-type calcium channel subunit alpha"/>
    <property type="match status" value="1"/>
</dbReference>
<dbReference type="InterPro" id="IPR008160">
    <property type="entry name" value="Collagen"/>
</dbReference>
<dbReference type="InterPro" id="IPR027359">
    <property type="entry name" value="Volt_channel_dom_sf"/>
</dbReference>
<keyword evidence="15 28" id="KW-0851">Voltage-gated channel</keyword>
<comment type="function">
    <text evidence="24">Voltage-sensitive calcium channels (VSCC) mediate the entry of calcium ions into excitable cells and are also involved in a variety of calcium-dependent processes, including muscle contraction, hormone or neurotransmitter release, gene expression, cell motility, cell division and cell death. This alpha-1B subunit gives rise to N-type calcium currents. N-type calcium channels belong to the 'high-voltage activated' (HVA) group. They are involved in pain signaling. Calcium channels containing alpha-1B subunit may play a role in directed migration of immature neurons. Mediates Ca(2+) release probability at hippocampal neuronal soma and synaptic terminals.</text>
</comment>
<feature type="region of interest" description="Disordered" evidence="30">
    <location>
        <begin position="2650"/>
        <end position="3659"/>
    </location>
</feature>
<feature type="domain" description="Laminin G" evidence="32">
    <location>
        <begin position="2155"/>
        <end position="2340"/>
    </location>
</feature>
<evidence type="ECO:0000256" key="15">
    <source>
        <dbReference type="ARBA" id="ARBA00022882"/>
    </source>
</evidence>
<dbReference type="InterPro" id="IPR005447">
    <property type="entry name" value="VDCC_N_a1su"/>
</dbReference>
<evidence type="ECO:0000256" key="20">
    <source>
        <dbReference type="ARBA" id="ARBA00023157"/>
    </source>
</evidence>
<dbReference type="Pfam" id="PF01391">
    <property type="entry name" value="Collagen"/>
    <property type="match status" value="6"/>
</dbReference>
<comment type="caution">
    <text evidence="27">Lacks conserved residue(s) required for the propagation of feature annotation.</text>
</comment>
<keyword evidence="21 26" id="KW-0325">Glycoprotein</keyword>
<evidence type="ECO:0000256" key="4">
    <source>
        <dbReference type="ARBA" id="ARBA00022448"/>
    </source>
</evidence>
<evidence type="ECO:0000256" key="14">
    <source>
        <dbReference type="ARBA" id="ARBA00022837"/>
    </source>
</evidence>
<dbReference type="SUPFAM" id="SSF49899">
    <property type="entry name" value="Concanavalin A-like lectins/glucanases"/>
    <property type="match status" value="1"/>
</dbReference>
<feature type="transmembrane region" description="Helical" evidence="31">
    <location>
        <begin position="1015"/>
        <end position="1034"/>
    </location>
</feature>
<dbReference type="Pfam" id="PF01410">
    <property type="entry name" value="COLFI"/>
    <property type="match status" value="1"/>
</dbReference>
<feature type="compositionally biased region" description="Basic and acidic residues" evidence="30">
    <location>
        <begin position="688"/>
        <end position="716"/>
    </location>
</feature>
<feature type="compositionally biased region" description="Polar residues" evidence="30">
    <location>
        <begin position="2015"/>
        <end position="2032"/>
    </location>
</feature>
<feature type="compositionally biased region" description="Basic and acidic residues" evidence="30">
    <location>
        <begin position="3493"/>
        <end position="3502"/>
    </location>
</feature>
<feature type="transmembrane region" description="Helical" evidence="31">
    <location>
        <begin position="404"/>
        <end position="424"/>
    </location>
</feature>
<evidence type="ECO:0000256" key="31">
    <source>
        <dbReference type="SAM" id="Phobius"/>
    </source>
</evidence>
<feature type="compositionally biased region" description="Low complexity" evidence="30">
    <location>
        <begin position="3339"/>
        <end position="3357"/>
    </location>
</feature>
<dbReference type="SMART" id="SM01062">
    <property type="entry name" value="Ca_chan_IQ"/>
    <property type="match status" value="1"/>
</dbReference>
<feature type="compositionally biased region" description="Pro residues" evidence="30">
    <location>
        <begin position="2758"/>
        <end position="2769"/>
    </location>
</feature>
<dbReference type="PANTHER" id="PTHR45628:SF6">
    <property type="entry name" value="VOLTAGE-DEPENDENT N-TYPE CALCIUM CHANNEL SUBUNIT ALPHA-1B"/>
    <property type="match status" value="1"/>
</dbReference>
<feature type="compositionally biased region" description="Pro residues" evidence="30">
    <location>
        <begin position="3649"/>
        <end position="3658"/>
    </location>
</feature>
<feature type="transmembrane region" description="Helical" evidence="31">
    <location>
        <begin position="436"/>
        <end position="456"/>
    </location>
</feature>
<feature type="compositionally biased region" description="Low complexity" evidence="30">
    <location>
        <begin position="1734"/>
        <end position="1745"/>
    </location>
</feature>
<feature type="compositionally biased region" description="Basic and acidic residues" evidence="30">
    <location>
        <begin position="815"/>
        <end position="839"/>
    </location>
</feature>
<evidence type="ECO:0000259" key="33">
    <source>
        <dbReference type="PROSITE" id="PS51461"/>
    </source>
</evidence>
<feature type="region of interest" description="Disordered" evidence="30">
    <location>
        <begin position="1810"/>
        <end position="2035"/>
    </location>
</feature>
<dbReference type="Gene3D" id="6.10.250.2500">
    <property type="match status" value="1"/>
</dbReference>
<feature type="glycosylation site" description="N-linked (GlcNAc...) asparagine" evidence="26">
    <location>
        <position position="153"/>
    </location>
</feature>
<keyword evidence="18" id="KW-0176">Collagen</keyword>
<dbReference type="Gene3D" id="2.60.120.200">
    <property type="match status" value="1"/>
</dbReference>
<evidence type="ECO:0000256" key="7">
    <source>
        <dbReference type="ARBA" id="ARBA00022553"/>
    </source>
</evidence>
<evidence type="ECO:0000256" key="12">
    <source>
        <dbReference type="ARBA" id="ARBA00022729"/>
    </source>
</evidence>
<gene>
    <name evidence="34" type="ORF">KOW79_015270</name>
</gene>
<feature type="compositionally biased region" description="Basic and acidic residues" evidence="30">
    <location>
        <begin position="3559"/>
        <end position="3576"/>
    </location>
</feature>
<dbReference type="Pfam" id="PF16905">
    <property type="entry name" value="GPHH"/>
    <property type="match status" value="1"/>
</dbReference>
<keyword evidence="10 31" id="KW-0812">Transmembrane</keyword>
<dbReference type="OrthoDB" id="431720at2759"/>
<feature type="compositionally biased region" description="Basic and acidic residues" evidence="30">
    <location>
        <begin position="3531"/>
        <end position="3543"/>
    </location>
</feature>
<dbReference type="InterPro" id="IPR002077">
    <property type="entry name" value="VDCCAlpha1"/>
</dbReference>
<keyword evidence="29" id="KW-0175">Coiled coil</keyword>
<dbReference type="EMBL" id="JAHKSW010000018">
    <property type="protein sequence ID" value="KAG7320855.1"/>
    <property type="molecule type" value="Genomic_DNA"/>
</dbReference>
<name>A0A9D3SEJ7_9TELE</name>
<feature type="compositionally biased region" description="Low complexity" evidence="30">
    <location>
        <begin position="3465"/>
        <end position="3484"/>
    </location>
</feature>
<feature type="transmembrane region" description="Helical" evidence="31">
    <location>
        <begin position="983"/>
        <end position="1003"/>
    </location>
</feature>
<evidence type="ECO:0000256" key="27">
    <source>
        <dbReference type="PROSITE-ProRule" id="PRU00122"/>
    </source>
</evidence>
<dbReference type="InterPro" id="IPR048287">
    <property type="entry name" value="TSPN-like_N"/>
</dbReference>
<dbReference type="GO" id="GO:0005581">
    <property type="term" value="C:collagen trimer"/>
    <property type="evidence" value="ECO:0007669"/>
    <property type="project" value="UniProtKB-KW"/>
</dbReference>
<keyword evidence="17" id="KW-0406">Ion transport</keyword>
<dbReference type="GO" id="GO:0007268">
    <property type="term" value="P:chemical synaptic transmission"/>
    <property type="evidence" value="ECO:0007669"/>
    <property type="project" value="TreeGrafter"/>
</dbReference>
<feature type="compositionally biased region" description="Basic and acidic residues" evidence="30">
    <location>
        <begin position="2902"/>
        <end position="2920"/>
    </location>
</feature>
<dbReference type="GO" id="GO:0005891">
    <property type="term" value="C:voltage-gated calcium channel complex"/>
    <property type="evidence" value="ECO:0007669"/>
    <property type="project" value="InterPro"/>
</dbReference>
<feature type="compositionally biased region" description="Pro residues" evidence="30">
    <location>
        <begin position="2606"/>
        <end position="2615"/>
    </location>
</feature>
<feature type="transmembrane region" description="Helical" evidence="31">
    <location>
        <begin position="1319"/>
        <end position="1342"/>
    </location>
</feature>
<evidence type="ECO:0000256" key="17">
    <source>
        <dbReference type="ARBA" id="ARBA00023065"/>
    </source>
</evidence>
<dbReference type="Gene3D" id="1.20.120.350">
    <property type="entry name" value="Voltage-gated potassium channels. Chain C"/>
    <property type="match status" value="4"/>
</dbReference>
<protein>
    <recommendedName>
        <fullName evidence="28">Voltage-dependent N-type calcium channel subunit alpha</fullName>
    </recommendedName>
</protein>
<feature type="compositionally biased region" description="Polar residues" evidence="30">
    <location>
        <begin position="1976"/>
        <end position="1994"/>
    </location>
</feature>
<evidence type="ECO:0000256" key="1">
    <source>
        <dbReference type="ARBA" id="ARBA00004141"/>
    </source>
</evidence>
<feature type="compositionally biased region" description="Polar residues" evidence="30">
    <location>
        <begin position="1830"/>
        <end position="1839"/>
    </location>
</feature>
<dbReference type="FunFam" id="1.20.120.350:FF:000001">
    <property type="entry name" value="Voltage-dependent L-type calcium channel subunit alpha"/>
    <property type="match status" value="1"/>
</dbReference>
<dbReference type="SUPFAM" id="SSF81324">
    <property type="entry name" value="Voltage-gated potassium channels"/>
    <property type="match status" value="4"/>
</dbReference>
<feature type="transmembrane region" description="Helical" evidence="31">
    <location>
        <begin position="176"/>
        <end position="197"/>
    </location>
</feature>
<feature type="compositionally biased region" description="Basic and acidic residues" evidence="30">
    <location>
        <begin position="2405"/>
        <end position="2415"/>
    </location>
</feature>
<dbReference type="GO" id="GO:0005576">
    <property type="term" value="C:extracellular region"/>
    <property type="evidence" value="ECO:0007669"/>
    <property type="project" value="UniProtKB-SubCell"/>
</dbReference>
<dbReference type="PANTHER" id="PTHR45628">
    <property type="entry name" value="VOLTAGE-DEPENDENT CALCIUM CHANNEL TYPE A SUBUNIT ALPHA-1"/>
    <property type="match status" value="1"/>
</dbReference>
<keyword evidence="22" id="KW-0407">Ion channel</keyword>
<feature type="compositionally biased region" description="Pro residues" evidence="30">
    <location>
        <begin position="3054"/>
        <end position="3070"/>
    </location>
</feature>
<dbReference type="Pfam" id="PF08763">
    <property type="entry name" value="Ca_chan_IQ"/>
    <property type="match status" value="1"/>
</dbReference>
<keyword evidence="4" id="KW-0813">Transport</keyword>
<dbReference type="PROSITE" id="PS50025">
    <property type="entry name" value="LAM_G_DOMAIN"/>
    <property type="match status" value="1"/>
</dbReference>
<evidence type="ECO:0000256" key="29">
    <source>
        <dbReference type="SAM" id="Coils"/>
    </source>
</evidence>
<keyword evidence="19 31" id="KW-0472">Membrane</keyword>
<keyword evidence="7" id="KW-0597">Phosphoprotein</keyword>
<dbReference type="Pfam" id="PF02210">
    <property type="entry name" value="Laminin_G_2"/>
    <property type="match status" value="1"/>
</dbReference>
<dbReference type="FunFam" id="1.10.287.70:FF:000012">
    <property type="entry name" value="Voltage-dependent N-type calcium channel subunit alpha"/>
    <property type="match status" value="1"/>
</dbReference>
<feature type="transmembrane region" description="Helical" evidence="31">
    <location>
        <begin position="1498"/>
        <end position="1522"/>
    </location>
</feature>
<feature type="compositionally biased region" description="Gly residues" evidence="30">
    <location>
        <begin position="3008"/>
        <end position="3017"/>
    </location>
</feature>
<feature type="transmembrane region" description="Helical" evidence="31">
    <location>
        <begin position="1287"/>
        <end position="1307"/>
    </location>
</feature>
<evidence type="ECO:0000256" key="8">
    <source>
        <dbReference type="ARBA" id="ARBA00022568"/>
    </source>
</evidence>
<feature type="compositionally biased region" description="Basic and acidic residues" evidence="30">
    <location>
        <begin position="742"/>
        <end position="755"/>
    </location>
</feature>
<evidence type="ECO:0000256" key="22">
    <source>
        <dbReference type="ARBA" id="ARBA00023303"/>
    </source>
</evidence>
<dbReference type="GO" id="GO:0046872">
    <property type="term" value="F:metal ion binding"/>
    <property type="evidence" value="ECO:0007669"/>
    <property type="project" value="UniProtKB-KW"/>
</dbReference>
<keyword evidence="13" id="KW-0677">Repeat</keyword>
<feature type="transmembrane region" description="Helical" evidence="31">
    <location>
        <begin position="43"/>
        <end position="63"/>
    </location>
</feature>
<feature type="compositionally biased region" description="Low complexity" evidence="30">
    <location>
        <begin position="3221"/>
        <end position="3238"/>
    </location>
</feature>
<keyword evidence="6" id="KW-0272">Extracellular matrix</keyword>
<dbReference type="Proteomes" id="UP000824219">
    <property type="component" value="Linkage Group LG18"/>
</dbReference>
<dbReference type="Gene3D" id="1.10.238.10">
    <property type="entry name" value="EF-hand"/>
    <property type="match status" value="1"/>
</dbReference>
<reference evidence="34 35" key="1">
    <citation type="submission" date="2021-06" db="EMBL/GenBank/DDBJ databases">
        <title>Chromosome-level genome assembly of the red-tail catfish (Hemibagrus wyckioides).</title>
        <authorList>
            <person name="Shao F."/>
        </authorList>
    </citation>
    <scope>NUCLEOTIDE SEQUENCE [LARGE SCALE GENOMIC DNA]</scope>
    <source>
        <strain evidence="34">EC202008001</strain>
        <tissue evidence="34">Blood</tissue>
    </source>
</reference>
<dbReference type="InterPro" id="IPR013320">
    <property type="entry name" value="ConA-like_dom_sf"/>
</dbReference>
<comment type="subcellular location">
    <subcellularLocation>
        <location evidence="1 28">Membrane</location>
        <topology evidence="1 28">Multi-pass membrane protein</topology>
    </subcellularLocation>
    <subcellularLocation>
        <location evidence="2">Secreted</location>
    </subcellularLocation>
</comment>
<keyword evidence="20" id="KW-1015">Disulfide bond</keyword>
<feature type="transmembrane region" description="Helical" evidence="31">
    <location>
        <begin position="945"/>
        <end position="963"/>
    </location>
</feature>
<keyword evidence="12" id="KW-0732">Signal</keyword>
<feature type="coiled-coil region" evidence="29">
    <location>
        <begin position="551"/>
        <end position="578"/>
    </location>
</feature>
<dbReference type="PRINTS" id="PR01631">
    <property type="entry name" value="NVDCCALPHA1"/>
</dbReference>
<evidence type="ECO:0000313" key="34">
    <source>
        <dbReference type="EMBL" id="KAG7320855.1"/>
    </source>
</evidence>
<evidence type="ECO:0000256" key="2">
    <source>
        <dbReference type="ARBA" id="ARBA00004613"/>
    </source>
</evidence>
<dbReference type="PRINTS" id="PR00167">
    <property type="entry name" value="CACHANNEL"/>
</dbReference>
<evidence type="ECO:0000256" key="25">
    <source>
        <dbReference type="PIRSR" id="PIRSR602077-1"/>
    </source>
</evidence>
<dbReference type="FunFam" id="1.10.287.70:FF:000023">
    <property type="entry name" value="Voltage-dependent R-type calcium channel subunit alpha"/>
    <property type="match status" value="1"/>
</dbReference>
<dbReference type="Pfam" id="PF00520">
    <property type="entry name" value="Ion_trans"/>
    <property type="match status" value="5"/>
</dbReference>
<keyword evidence="14 25" id="KW-0106">Calcium</keyword>
<dbReference type="GO" id="GO:0045202">
    <property type="term" value="C:synapse"/>
    <property type="evidence" value="ECO:0007669"/>
    <property type="project" value="GOC"/>
</dbReference>
<feature type="compositionally biased region" description="Basic and acidic residues" evidence="30">
    <location>
        <begin position="2447"/>
        <end position="2461"/>
    </location>
</feature>
<keyword evidence="11 25" id="KW-0479">Metal-binding</keyword>
<dbReference type="FunFam" id="1.20.120.350:FF:000013">
    <property type="entry name" value="Voltage-dependent N-type calcium channel subunit alpha"/>
    <property type="match status" value="1"/>
</dbReference>
<feature type="transmembrane region" description="Helical" evidence="31">
    <location>
        <begin position="209"/>
        <end position="231"/>
    </location>
</feature>
<evidence type="ECO:0000256" key="16">
    <source>
        <dbReference type="ARBA" id="ARBA00022989"/>
    </source>
</evidence>
<feature type="binding site" evidence="25">
    <location>
        <position position="509"/>
    </location>
    <ligand>
        <name>Ca(2+)</name>
        <dbReference type="ChEBI" id="CHEBI:29108"/>
    </ligand>
</feature>
<dbReference type="GO" id="GO:0098703">
    <property type="term" value="P:calcium ion import across plasma membrane"/>
    <property type="evidence" value="ECO:0007669"/>
    <property type="project" value="TreeGrafter"/>
</dbReference>
<evidence type="ECO:0000259" key="32">
    <source>
        <dbReference type="PROSITE" id="PS50025"/>
    </source>
</evidence>
<evidence type="ECO:0000256" key="3">
    <source>
        <dbReference type="ARBA" id="ARBA00005685"/>
    </source>
</evidence>
<keyword evidence="35" id="KW-1185">Reference proteome</keyword>
<dbReference type="Gene3D" id="2.60.120.1000">
    <property type="match status" value="1"/>
</dbReference>
<feature type="compositionally biased region" description="Low complexity" evidence="30">
    <location>
        <begin position="2922"/>
        <end position="2938"/>
    </location>
</feature>
<feature type="binding site" evidence="25">
    <location>
        <position position="190"/>
    </location>
    <ligand>
        <name>Ca(2+)</name>
        <dbReference type="ChEBI" id="CHEBI:29108"/>
    </ligand>
</feature>
<evidence type="ECO:0000256" key="10">
    <source>
        <dbReference type="ARBA" id="ARBA00022692"/>
    </source>
</evidence>
<feature type="compositionally biased region" description="Basic and acidic residues" evidence="30">
    <location>
        <begin position="723"/>
        <end position="732"/>
    </location>
</feature>
<dbReference type="Gene3D" id="1.20.5.320">
    <property type="entry name" value="6-Phosphogluconate Dehydrogenase, domain 3"/>
    <property type="match status" value="1"/>
</dbReference>
<evidence type="ECO:0000256" key="5">
    <source>
        <dbReference type="ARBA" id="ARBA00022525"/>
    </source>
</evidence>
<dbReference type="PROSITE" id="PS51461">
    <property type="entry name" value="NC1_FIB"/>
    <property type="match status" value="1"/>
</dbReference>
<evidence type="ECO:0000256" key="26">
    <source>
        <dbReference type="PIRSR" id="PIRSR602077-3"/>
    </source>
</evidence>
<evidence type="ECO:0000256" key="24">
    <source>
        <dbReference type="ARBA" id="ARBA00049617"/>
    </source>
</evidence>
<feature type="compositionally biased region" description="Basic and acidic residues" evidence="30">
    <location>
        <begin position="2965"/>
        <end position="2980"/>
    </location>
</feature>
<feature type="region of interest" description="Disordered" evidence="30">
    <location>
        <begin position="2588"/>
        <end position="2615"/>
    </location>
</feature>
<comment type="caution">
    <text evidence="34">The sequence shown here is derived from an EMBL/GenBank/DDBJ whole genome shotgun (WGS) entry which is preliminary data.</text>
</comment>
<feature type="transmembrane region" description="Helical" evidence="31">
    <location>
        <begin position="1208"/>
        <end position="1233"/>
    </location>
</feature>
<evidence type="ECO:0000256" key="9">
    <source>
        <dbReference type="ARBA" id="ARBA00022673"/>
    </source>
</evidence>